<dbReference type="PROSITE" id="PS51109">
    <property type="entry name" value="G5"/>
    <property type="match status" value="5"/>
</dbReference>
<feature type="domain" description="G5" evidence="5">
    <location>
        <begin position="397"/>
        <end position="477"/>
    </location>
</feature>
<dbReference type="GO" id="GO:0008270">
    <property type="term" value="F:zinc ion binding"/>
    <property type="evidence" value="ECO:0007669"/>
    <property type="project" value="InterPro"/>
</dbReference>
<keyword evidence="3 6" id="KW-0378">Hydrolase</keyword>
<comment type="caution">
    <text evidence="6">The sequence shown here is derived from an EMBL/GenBank/DDBJ whole genome shotgun (WGS) entry which is preliminary data.</text>
</comment>
<dbReference type="InterPro" id="IPR008006">
    <property type="entry name" value="Peptidase_M26_N_dom"/>
</dbReference>
<gene>
    <name evidence="6" type="primary">zmpC_2</name>
    <name evidence="6" type="ORF">ERS132392_00948</name>
</gene>
<dbReference type="Proteomes" id="UP000074664">
    <property type="component" value="Unassembled WGS sequence"/>
</dbReference>
<dbReference type="Pfam" id="PF07501">
    <property type="entry name" value="G5"/>
    <property type="match status" value="5"/>
</dbReference>
<dbReference type="InterPro" id="IPR011505">
    <property type="entry name" value="Peptidase_M26_C_dom"/>
</dbReference>
<keyword evidence="6" id="KW-0482">Metalloprotease</keyword>
<dbReference type="GO" id="GO:0004222">
    <property type="term" value="F:metalloendopeptidase activity"/>
    <property type="evidence" value="ECO:0007669"/>
    <property type="project" value="InterPro"/>
</dbReference>
<feature type="domain" description="G5" evidence="5">
    <location>
        <begin position="302"/>
        <end position="382"/>
    </location>
</feature>
<reference evidence="6 7" key="1">
    <citation type="submission" date="2016-02" db="EMBL/GenBank/DDBJ databases">
        <authorList>
            <consortium name="Pathogen Informatics"/>
        </authorList>
    </citation>
    <scope>NUCLEOTIDE SEQUENCE [LARGE SCALE GENOMIC DNA]</scope>
    <source>
        <strain evidence="6 7">LSS30</strain>
    </source>
</reference>
<evidence type="ECO:0000313" key="7">
    <source>
        <dbReference type="Proteomes" id="UP000074664"/>
    </source>
</evidence>
<dbReference type="InterPro" id="IPR011098">
    <property type="entry name" value="G5_dom"/>
</dbReference>
<dbReference type="Pfam" id="PF07580">
    <property type="entry name" value="Peptidase_M26_C"/>
    <property type="match status" value="1"/>
</dbReference>
<dbReference type="Gene3D" id="2.20.230.10">
    <property type="entry name" value="Resuscitation-promoting factor rpfb"/>
    <property type="match status" value="5"/>
</dbReference>
<dbReference type="InterPro" id="IPR005877">
    <property type="entry name" value="YSIRK_signal_dom"/>
</dbReference>
<dbReference type="GO" id="GO:0005576">
    <property type="term" value="C:extracellular region"/>
    <property type="evidence" value="ECO:0007669"/>
    <property type="project" value="InterPro"/>
</dbReference>
<feature type="domain" description="G5" evidence="5">
    <location>
        <begin position="202"/>
        <end position="282"/>
    </location>
</feature>
<organism evidence="6 7">
    <name type="scientific">Streptococcus suis</name>
    <dbReference type="NCBI Taxonomy" id="1307"/>
    <lineage>
        <taxon>Bacteria</taxon>
        <taxon>Bacillati</taxon>
        <taxon>Bacillota</taxon>
        <taxon>Bacilli</taxon>
        <taxon>Lactobacillales</taxon>
        <taxon>Streptococcaceae</taxon>
        <taxon>Streptococcus</taxon>
    </lineage>
</organism>
<proteinExistence type="predicted"/>
<dbReference type="GO" id="GO:0006508">
    <property type="term" value="P:proteolysis"/>
    <property type="evidence" value="ECO:0007669"/>
    <property type="project" value="UniProtKB-KW"/>
</dbReference>
<evidence type="ECO:0000313" key="6">
    <source>
        <dbReference type="EMBL" id="CYU48506.1"/>
    </source>
</evidence>
<evidence type="ECO:0000256" key="1">
    <source>
        <dbReference type="ARBA" id="ARBA00022670"/>
    </source>
</evidence>
<keyword evidence="2 4" id="KW-0732">Signal</keyword>
<dbReference type="Pfam" id="PF04650">
    <property type="entry name" value="YSIRK_signal"/>
    <property type="match status" value="1"/>
</dbReference>
<feature type="chain" id="PRO_5042839287" evidence="4">
    <location>
        <begin position="38"/>
        <end position="2010"/>
    </location>
</feature>
<evidence type="ECO:0000259" key="5">
    <source>
        <dbReference type="PROSITE" id="PS51109"/>
    </source>
</evidence>
<dbReference type="RefSeq" id="WP_044753149.1">
    <property type="nucleotide sequence ID" value="NZ_CEDH01000021.1"/>
</dbReference>
<feature type="domain" description="G5" evidence="5">
    <location>
        <begin position="477"/>
        <end position="558"/>
    </location>
</feature>
<sequence>MKNIFGEKRQRFGFRKLSIGLVSATVASLFFASSVAAAPSASAQSINYSYVTEQELTDAEKELIIRDLPGLAQETDVNYYLIYRPATGTTSTPSTSTSQVLPNTGSVETELLVAGGVSLLLLAVRFGKKGKKELAGVILLTATGASFFGPTSSALTSQILAQYNHAIEISAGQALPAPAEIDGYVYVGYLKDSKAIEQTTSEGIRTETIVNKTEAIPFEIQTVENPQLSAGTERVVQEGQDGERTVTIKQVHSKGQIISEEEISSTVTKTAVPKIVEVGTKQATDDIVTEVPDTAPSHELPTLQTTEEVSTYTESIPFETQEVADDTLLEGTRKIVQEGKAGQKTIETKKTYIDGILVKTETVSETINQPAAPQIIHVGTKPVTSVPDSAPSHEVPTISLTEETLTHTEAIAFDLQEIYDANLAEGSREVEQKGQAGVRTIETKNYYADGVLIKSEQVSDVVTKAPVTEVVRVGTKTADVIGVETVVATEELPFETTVTETEELYVGEEKVVNEGKVGSKEVTTTYQTINGVRQPNPTVTEKVLEEPTTKEVLKGTKPIEGTETETDQVEITFETEYVDDPTLLEGKTKVVTAGVNGSKTVTTTYQTIKGVRQENPTVTEEITKQPVKQVIARGTKVEKVPQVIITDLVENDDAKSATISYKLTDETSNFLRAVALLYDNTGALVKEQAIDDSNGQITLENLDFYTDYTVKTKIFYTLDEQEQSSEQEAIIESMRKFDLVYKKIEIKDIDAVTVYRRKNGSYIGQEFLEELPTSTDELFIKVTSDRFKEVYLPVSSVEETTLNGKAVFKLVSSFDELVQDKDAQYVANREFYIPKMATDANTYTSFKALIDAMKANPKGTFKLGAHLDASEVPVGDIPSYVTGFSGTLDGVNDGYAFSISNLKAPLFFNLNGKVQNLDIKNASLNTTSKNPLAAIAINANGATITNVAVEASIKGPQNVSGLVHSATNSTIKDVSFKGSIEVTGTDASLTGGILGNGTMASVGNAKVDATITLPGTENQVAGGIVGRTMLVYDVPGSVYNAYATGSIVTTGTGAIIGGIAGANQVTGAYAPYSGNVNNVISDMTGAKSIIGQPANPTGKIKDGFTTTSDSLTNVTVITDEEAQAKVEAMAIQATIDDSASLNLNQYSVNYLTLDKAQADHETAYYNMEKILPFYNKELLVYYGNKIATDDKLNKVRLLDVVPMKDNTVVADVYAEKANINRIMLHYADGTVDYKTVSYLEDFKNNHVVEYTISGTDLIYTPESFLNDRSALVNDLVSSLSSVVLDSDAMKAIIKYPKNLNADTQTGTAKDFYFGESIEQVKANLESNVRKILVASLNGQGQASETYIKEKITNNKEAFVLGLTYLNRWYDINFGEMNTKDLTIFDPDFFGNDAASALDMILAIGNGGYDVLRAHNNVTTFASIIGKQNNQTKLFDMLEDYRQLFLPEMTNNEWFKQTTKAYVVEGKSLIPEVAAKQETTDTYSKYNVGAYSKIVNDTVSNPTWKYNHMLLPLLTLPQENIFIITNMNTIAIGSYEHYVDDYSTVENRDKVRQMVDLAAERQRDNADFWYKILDETNRDKLFRSVLNNEGYMMYGPDGTKSYRNLTADVDAIQDFYGPINKWYREHPSIKTAFADGSETYYITYDMLSDYGTALYTHEMVHNQDGDIYLKGYGRRIGQGMEVYAQGLLQNVFNVTEMNLGFNAVYNSDDANRVHVGDPVARFNSEADFNEYYHNQFDVLYLLDYLEGTNILAQSDAAKKAWLRKIENYYVQNNGVDTHAGNSARALTDDEVASLKTFSDLIDQSIIVQRQYVNNVNNTSKKWDRNSYVSVPMFAANFSALSNSKGSPGDIMFRRMAFELIADKGYTDGFVPYASGQLSDLAMEKGSIIYDTWNKKNTGLITDNLVLDYVFQGQYTSWADFKKAMFTERLEKAAAGKLKPFTMQYELGVANSTKEVTITSFEQLQTLMKEAMEADIQANSLNLNNSRVHALKVKVYQSLMNSTNDFRTSIFN</sequence>
<dbReference type="EMBL" id="FIGH01000003">
    <property type="protein sequence ID" value="CYU48506.1"/>
    <property type="molecule type" value="Genomic_DNA"/>
</dbReference>
<dbReference type="Pfam" id="PF05342">
    <property type="entry name" value="Peptidase_M26_N"/>
    <property type="match status" value="1"/>
</dbReference>
<accession>A0AAN2RDJ1</accession>
<dbReference type="SMART" id="SM01208">
    <property type="entry name" value="G5"/>
    <property type="match status" value="5"/>
</dbReference>
<dbReference type="EC" id="3.4.24.13" evidence="6"/>
<dbReference type="Gene3D" id="2.160.20.110">
    <property type="match status" value="1"/>
</dbReference>
<dbReference type="GO" id="GO:0016020">
    <property type="term" value="C:membrane"/>
    <property type="evidence" value="ECO:0007669"/>
    <property type="project" value="InterPro"/>
</dbReference>
<evidence type="ECO:0000256" key="4">
    <source>
        <dbReference type="SAM" id="SignalP"/>
    </source>
</evidence>
<dbReference type="NCBIfam" id="TIGR01168">
    <property type="entry name" value="YSIRK_signal"/>
    <property type="match status" value="1"/>
</dbReference>
<name>A0AAN2RDJ1_STRSU</name>
<keyword evidence="1" id="KW-0645">Protease</keyword>
<dbReference type="NCBIfam" id="TIGR01167">
    <property type="entry name" value="LPXTG_anchor"/>
    <property type="match status" value="1"/>
</dbReference>
<feature type="signal peptide" evidence="4">
    <location>
        <begin position="1"/>
        <end position="37"/>
    </location>
</feature>
<evidence type="ECO:0000256" key="3">
    <source>
        <dbReference type="ARBA" id="ARBA00022801"/>
    </source>
</evidence>
<protein>
    <submittedName>
        <fullName evidence="6">IgA-specific zinc metalloproteinase</fullName>
        <ecNumber evidence="6">3.4.24.13</ecNumber>
    </submittedName>
</protein>
<feature type="domain" description="G5" evidence="5">
    <location>
        <begin position="556"/>
        <end position="637"/>
    </location>
</feature>
<evidence type="ECO:0000256" key="2">
    <source>
        <dbReference type="ARBA" id="ARBA00022729"/>
    </source>
</evidence>